<feature type="domain" description="RNase H type-1" evidence="1">
    <location>
        <begin position="173"/>
        <end position="307"/>
    </location>
</feature>
<sequence length="307" mass="35688">MSQQCALAAQKANHVLGCIKRGVTSRWREVILPLYSALVRPHLDYCVQLWEPQYRRDMELLERVQRRATKLTGGLEHLFYEDRLRELGLLSLEKRTLQGDLIVAFQYLKGPTGKMVRDCLSVITQRAQIGNPSHPGILEVITDWPEDKDFRMMPEEEVTCAEEAPLYNKLPENEKQYVVFTDGSCCIMGKHWRWKAAVWSPTQQVAGAAEGEGESSQFAEMKAIQLALDIAEREKWLMLYLYTDRWMVANALWGWLQQWKRSNWQRRGKPIWAAPLWQDIAAWLEKLVVKVHHVDAHVPKSRPTEEH</sequence>
<evidence type="ECO:0000313" key="2">
    <source>
        <dbReference type="EMBL" id="GAB0204239.1"/>
    </source>
</evidence>
<proteinExistence type="predicted"/>
<organism evidence="2 3">
    <name type="scientific">Grus japonensis</name>
    <name type="common">Japanese crane</name>
    <name type="synonym">Red-crowned crane</name>
    <dbReference type="NCBI Taxonomy" id="30415"/>
    <lineage>
        <taxon>Eukaryota</taxon>
        <taxon>Metazoa</taxon>
        <taxon>Chordata</taxon>
        <taxon>Craniata</taxon>
        <taxon>Vertebrata</taxon>
        <taxon>Euteleostomi</taxon>
        <taxon>Archelosauria</taxon>
        <taxon>Archosauria</taxon>
        <taxon>Dinosauria</taxon>
        <taxon>Saurischia</taxon>
        <taxon>Theropoda</taxon>
        <taxon>Coelurosauria</taxon>
        <taxon>Aves</taxon>
        <taxon>Neognathae</taxon>
        <taxon>Neoaves</taxon>
        <taxon>Gruiformes</taxon>
        <taxon>Gruidae</taxon>
        <taxon>Grus</taxon>
    </lineage>
</organism>
<dbReference type="Pfam" id="PF00075">
    <property type="entry name" value="RNase_H"/>
    <property type="match status" value="1"/>
</dbReference>
<accession>A0ABC9Y2J2</accession>
<dbReference type="Gene3D" id="3.30.420.10">
    <property type="entry name" value="Ribonuclease H-like superfamily/Ribonuclease H"/>
    <property type="match status" value="1"/>
</dbReference>
<dbReference type="PROSITE" id="PS50879">
    <property type="entry name" value="RNASE_H_1"/>
    <property type="match status" value="1"/>
</dbReference>
<dbReference type="PANTHER" id="PTHR33332">
    <property type="entry name" value="REVERSE TRANSCRIPTASE DOMAIN-CONTAINING PROTEIN"/>
    <property type="match status" value="1"/>
</dbReference>
<dbReference type="SUPFAM" id="SSF53098">
    <property type="entry name" value="Ribonuclease H-like"/>
    <property type="match status" value="1"/>
</dbReference>
<dbReference type="EMBL" id="BAAFJT010000040">
    <property type="protein sequence ID" value="GAB0204239.1"/>
    <property type="molecule type" value="Genomic_DNA"/>
</dbReference>
<protein>
    <submittedName>
        <fullName evidence="2">Ribonuclease H-like</fullName>
    </submittedName>
</protein>
<evidence type="ECO:0000259" key="1">
    <source>
        <dbReference type="PROSITE" id="PS50879"/>
    </source>
</evidence>
<dbReference type="InterPro" id="IPR002156">
    <property type="entry name" value="RNaseH_domain"/>
</dbReference>
<comment type="caution">
    <text evidence="2">The sequence shown here is derived from an EMBL/GenBank/DDBJ whole genome shotgun (WGS) entry which is preliminary data.</text>
</comment>
<gene>
    <name evidence="2" type="ORF">GRJ2_002889500</name>
</gene>
<dbReference type="Proteomes" id="UP001623348">
    <property type="component" value="Unassembled WGS sequence"/>
</dbReference>
<evidence type="ECO:0000313" key="3">
    <source>
        <dbReference type="Proteomes" id="UP001623348"/>
    </source>
</evidence>
<reference evidence="2 3" key="1">
    <citation type="submission" date="2024-06" db="EMBL/GenBank/DDBJ databases">
        <title>The draft genome of Grus japonensis, version 3.</title>
        <authorList>
            <person name="Nabeshima K."/>
            <person name="Suzuki S."/>
            <person name="Onuma M."/>
        </authorList>
    </citation>
    <scope>NUCLEOTIDE SEQUENCE [LARGE SCALE GENOMIC DNA]</scope>
    <source>
        <strain evidence="2 3">451A</strain>
    </source>
</reference>
<dbReference type="InterPro" id="IPR012337">
    <property type="entry name" value="RNaseH-like_sf"/>
</dbReference>
<keyword evidence="3" id="KW-1185">Reference proteome</keyword>
<dbReference type="AlphaFoldDB" id="A0ABC9Y2J2"/>
<dbReference type="InterPro" id="IPR036397">
    <property type="entry name" value="RNaseH_sf"/>
</dbReference>
<name>A0ABC9Y2J2_GRUJA</name>